<dbReference type="AlphaFoldDB" id="A0A919VV69"/>
<feature type="compositionally biased region" description="Basic and acidic residues" evidence="1">
    <location>
        <begin position="1"/>
        <end position="14"/>
    </location>
</feature>
<proteinExistence type="predicted"/>
<feature type="compositionally biased region" description="Pro residues" evidence="1">
    <location>
        <begin position="61"/>
        <end position="70"/>
    </location>
</feature>
<evidence type="ECO:0000313" key="3">
    <source>
        <dbReference type="Proteomes" id="UP000681340"/>
    </source>
</evidence>
<accession>A0A919VV69</accession>
<evidence type="ECO:0000256" key="1">
    <source>
        <dbReference type="SAM" id="MobiDB-lite"/>
    </source>
</evidence>
<dbReference type="EMBL" id="BOQL01000095">
    <property type="protein sequence ID" value="GIM80244.1"/>
    <property type="molecule type" value="Genomic_DNA"/>
</dbReference>
<evidence type="ECO:0000313" key="2">
    <source>
        <dbReference type="EMBL" id="GIM80244.1"/>
    </source>
</evidence>
<feature type="region of interest" description="Disordered" evidence="1">
    <location>
        <begin position="1"/>
        <end position="92"/>
    </location>
</feature>
<dbReference type="RefSeq" id="WP_212994743.1">
    <property type="nucleotide sequence ID" value="NZ_BAABEA010000015.1"/>
</dbReference>
<sequence length="245" mass="26270">MGFLERRADQHRPAGDAVTRPARVEDRYGTKPGPRPGGSNEPLFEPAHARRANADPVGLPTSPPAPPVAAPSPAQVVPAPVPDQPAAPRPVGRTDLTLLLGRTVLEARVQQICREYGLIPRSGEAVGSGLSRSYLSRDAGVELAADAHGLVTTVFLHFHGDDGFASFQGEIPGGAGSIARRTHLWAALGHPDEQGDPYRDRFLGDYGPWDRWLLAGFALHAQYAVDGERLDRVTLTLPDRLPRAA</sequence>
<gene>
    <name evidence="2" type="ORF">Aau02nite_89630</name>
</gene>
<feature type="compositionally biased region" description="Pro residues" evidence="1">
    <location>
        <begin position="79"/>
        <end position="88"/>
    </location>
</feature>
<comment type="caution">
    <text evidence="2">The sequence shown here is derived from an EMBL/GenBank/DDBJ whole genome shotgun (WGS) entry which is preliminary data.</text>
</comment>
<reference evidence="2" key="1">
    <citation type="submission" date="2021-03" db="EMBL/GenBank/DDBJ databases">
        <title>Whole genome shotgun sequence of Actinoplanes auranticolor NBRC 12245.</title>
        <authorList>
            <person name="Komaki H."/>
            <person name="Tamura T."/>
        </authorList>
    </citation>
    <scope>NUCLEOTIDE SEQUENCE</scope>
    <source>
        <strain evidence="2">NBRC 12245</strain>
    </source>
</reference>
<protein>
    <submittedName>
        <fullName evidence="2">Uncharacterized protein</fullName>
    </submittedName>
</protein>
<dbReference type="Proteomes" id="UP000681340">
    <property type="component" value="Unassembled WGS sequence"/>
</dbReference>
<name>A0A919VV69_9ACTN</name>
<keyword evidence="3" id="KW-1185">Reference proteome</keyword>
<organism evidence="2 3">
    <name type="scientific">Actinoplanes auranticolor</name>
    <dbReference type="NCBI Taxonomy" id="47988"/>
    <lineage>
        <taxon>Bacteria</taxon>
        <taxon>Bacillati</taxon>
        <taxon>Actinomycetota</taxon>
        <taxon>Actinomycetes</taxon>
        <taxon>Micromonosporales</taxon>
        <taxon>Micromonosporaceae</taxon>
        <taxon>Actinoplanes</taxon>
    </lineage>
</organism>